<name>A0AAI8VT84_9PEZI</name>
<dbReference type="EMBL" id="CAUWAG010000013">
    <property type="protein sequence ID" value="CAJ2510228.1"/>
    <property type="molecule type" value="Genomic_DNA"/>
</dbReference>
<feature type="compositionally biased region" description="Low complexity" evidence="1">
    <location>
        <begin position="22"/>
        <end position="35"/>
    </location>
</feature>
<gene>
    <name evidence="2" type="ORF">KHLLAP_LOCUS10696</name>
</gene>
<accession>A0AAI8VT84</accession>
<protein>
    <submittedName>
        <fullName evidence="2">Uu.00g061280.m01.CDS01</fullName>
    </submittedName>
</protein>
<evidence type="ECO:0000313" key="2">
    <source>
        <dbReference type="EMBL" id="CAJ2510228.1"/>
    </source>
</evidence>
<evidence type="ECO:0000313" key="3">
    <source>
        <dbReference type="Proteomes" id="UP001295740"/>
    </source>
</evidence>
<reference evidence="2" key="1">
    <citation type="submission" date="2023-10" db="EMBL/GenBank/DDBJ databases">
        <authorList>
            <person name="Hackl T."/>
        </authorList>
    </citation>
    <scope>NUCLEOTIDE SEQUENCE</scope>
</reference>
<sequence length="123" mass="13126">MDNVPRQVFRFLRNSTPPSIFGSGPNNNSRSNSIGDTRKAGSGGGLDGTPKVINIVQLGEIVALVVKHLAREERASGRTAQSDWTVGYSIVDMAEHVASIRAAPGSAQRLLVEGIRSRDRVAS</sequence>
<feature type="region of interest" description="Disordered" evidence="1">
    <location>
        <begin position="15"/>
        <end position="47"/>
    </location>
</feature>
<comment type="caution">
    <text evidence="2">The sequence shown here is derived from an EMBL/GenBank/DDBJ whole genome shotgun (WGS) entry which is preliminary data.</text>
</comment>
<evidence type="ECO:0000256" key="1">
    <source>
        <dbReference type="SAM" id="MobiDB-lite"/>
    </source>
</evidence>
<proteinExistence type="predicted"/>
<dbReference type="Proteomes" id="UP001295740">
    <property type="component" value="Unassembled WGS sequence"/>
</dbReference>
<dbReference type="AlphaFoldDB" id="A0AAI8VT84"/>
<keyword evidence="3" id="KW-1185">Reference proteome</keyword>
<organism evidence="2 3">
    <name type="scientific">Anthostomella pinea</name>
    <dbReference type="NCBI Taxonomy" id="933095"/>
    <lineage>
        <taxon>Eukaryota</taxon>
        <taxon>Fungi</taxon>
        <taxon>Dikarya</taxon>
        <taxon>Ascomycota</taxon>
        <taxon>Pezizomycotina</taxon>
        <taxon>Sordariomycetes</taxon>
        <taxon>Xylariomycetidae</taxon>
        <taxon>Xylariales</taxon>
        <taxon>Xylariaceae</taxon>
        <taxon>Anthostomella</taxon>
    </lineage>
</organism>